<keyword evidence="8" id="KW-0460">Magnesium</keyword>
<dbReference type="GO" id="GO:0120183">
    <property type="term" value="P:positive regulation of focal adhesion disassembly"/>
    <property type="evidence" value="ECO:0007669"/>
    <property type="project" value="Ensembl"/>
</dbReference>
<evidence type="ECO:0000313" key="14">
    <source>
        <dbReference type="Ensembl" id="ENSPEMP00000036782.1"/>
    </source>
</evidence>
<evidence type="ECO:0000313" key="15">
    <source>
        <dbReference type="Proteomes" id="UP000694547"/>
    </source>
</evidence>
<feature type="region of interest" description="Disordered" evidence="13">
    <location>
        <begin position="1"/>
        <end position="50"/>
    </location>
</feature>
<dbReference type="NCBIfam" id="TIGR00231">
    <property type="entry name" value="small_GTP"/>
    <property type="match status" value="1"/>
</dbReference>
<reference evidence="14" key="2">
    <citation type="submission" date="2025-08" db="UniProtKB">
        <authorList>
            <consortium name="Ensembl"/>
        </authorList>
    </citation>
    <scope>IDENTIFICATION</scope>
</reference>
<keyword evidence="10" id="KW-0472">Membrane</keyword>
<name>A0A8C9CT79_PERMB</name>
<dbReference type="GO" id="GO:0046872">
    <property type="term" value="F:metal ion binding"/>
    <property type="evidence" value="ECO:0007669"/>
    <property type="project" value="UniProtKB-KW"/>
</dbReference>
<evidence type="ECO:0000256" key="7">
    <source>
        <dbReference type="ARBA" id="ARBA00022741"/>
    </source>
</evidence>
<reference evidence="14" key="3">
    <citation type="submission" date="2025-09" db="UniProtKB">
        <authorList>
            <consortium name="Ensembl"/>
        </authorList>
    </citation>
    <scope>IDENTIFICATION</scope>
</reference>
<dbReference type="GO" id="GO:0003924">
    <property type="term" value="F:GTPase activity"/>
    <property type="evidence" value="ECO:0007669"/>
    <property type="project" value="Ensembl"/>
</dbReference>
<dbReference type="FunFam" id="3.40.50.300:FF:000561">
    <property type="entry name" value="rho-related GTP-binding protein RhoV"/>
    <property type="match status" value="1"/>
</dbReference>
<keyword evidence="9" id="KW-0342">GTP-binding</keyword>
<dbReference type="Proteomes" id="UP000694547">
    <property type="component" value="Chromosome 5"/>
</dbReference>
<evidence type="ECO:0000256" key="5">
    <source>
        <dbReference type="ARBA" id="ARBA00022553"/>
    </source>
</evidence>
<dbReference type="SMART" id="SM00174">
    <property type="entry name" value="RHO"/>
    <property type="match status" value="1"/>
</dbReference>
<dbReference type="InterPro" id="IPR005225">
    <property type="entry name" value="Small_GTP-bd"/>
</dbReference>
<dbReference type="PROSITE" id="PS51420">
    <property type="entry name" value="RHO"/>
    <property type="match status" value="1"/>
</dbReference>
<dbReference type="InterPro" id="IPR001806">
    <property type="entry name" value="Small_GTPase"/>
</dbReference>
<keyword evidence="12" id="KW-0449">Lipoprotein</keyword>
<dbReference type="SUPFAM" id="SSF52540">
    <property type="entry name" value="P-loop containing nucleoside triphosphate hydrolases"/>
    <property type="match status" value="1"/>
</dbReference>
<evidence type="ECO:0000256" key="13">
    <source>
        <dbReference type="SAM" id="MobiDB-lite"/>
    </source>
</evidence>
<dbReference type="InterPro" id="IPR003578">
    <property type="entry name" value="Small_GTPase_Rho"/>
</dbReference>
<evidence type="ECO:0000256" key="8">
    <source>
        <dbReference type="ARBA" id="ARBA00022842"/>
    </source>
</evidence>
<keyword evidence="5" id="KW-0597">Phosphoprotein</keyword>
<dbReference type="GO" id="GO:0000082">
    <property type="term" value="P:G1/S transition of mitotic cell cycle"/>
    <property type="evidence" value="ECO:0007669"/>
    <property type="project" value="Ensembl"/>
</dbReference>
<evidence type="ECO:0000256" key="4">
    <source>
        <dbReference type="ARBA" id="ARBA00022475"/>
    </source>
</evidence>
<evidence type="ECO:0000256" key="2">
    <source>
        <dbReference type="ARBA" id="ARBA00004342"/>
    </source>
</evidence>
<dbReference type="Gene3D" id="3.40.50.300">
    <property type="entry name" value="P-loop containing nucleotide triphosphate hydrolases"/>
    <property type="match status" value="1"/>
</dbReference>
<dbReference type="GO" id="GO:0008360">
    <property type="term" value="P:regulation of cell shape"/>
    <property type="evidence" value="ECO:0007669"/>
    <property type="project" value="Ensembl"/>
</dbReference>
<evidence type="ECO:0000256" key="1">
    <source>
        <dbReference type="ARBA" id="ARBA00001946"/>
    </source>
</evidence>
<dbReference type="GO" id="GO:0030674">
    <property type="term" value="F:protein-macromolecule adaptor activity"/>
    <property type="evidence" value="ECO:0007669"/>
    <property type="project" value="Ensembl"/>
</dbReference>
<dbReference type="Ensembl" id="ENSPEMT00000038914.1">
    <property type="protein sequence ID" value="ENSPEMP00000036782.1"/>
    <property type="gene ID" value="ENSPEMG00000028891.1"/>
</dbReference>
<dbReference type="GO" id="GO:0030036">
    <property type="term" value="P:actin cytoskeleton organization"/>
    <property type="evidence" value="ECO:0007669"/>
    <property type="project" value="Ensembl"/>
</dbReference>
<dbReference type="GO" id="GO:0005925">
    <property type="term" value="C:focal adhesion"/>
    <property type="evidence" value="ECO:0007669"/>
    <property type="project" value="Ensembl"/>
</dbReference>
<protein>
    <submittedName>
        <fullName evidence="14">Ras homolog family member U</fullName>
    </submittedName>
</protein>
<dbReference type="PROSITE" id="PS51419">
    <property type="entry name" value="RAB"/>
    <property type="match status" value="1"/>
</dbReference>
<accession>A0A8C9CT79</accession>
<evidence type="ECO:0000256" key="12">
    <source>
        <dbReference type="ARBA" id="ARBA00023288"/>
    </source>
</evidence>
<dbReference type="Pfam" id="PF00071">
    <property type="entry name" value="Ras"/>
    <property type="match status" value="1"/>
</dbReference>
<dbReference type="GeneTree" id="ENSGT00940000156644"/>
<dbReference type="InterPro" id="IPR027417">
    <property type="entry name" value="P-loop_NTPase"/>
</dbReference>
<evidence type="ECO:0000256" key="11">
    <source>
        <dbReference type="ARBA" id="ARBA00023139"/>
    </source>
</evidence>
<comment type="cofactor">
    <cofactor evidence="1">
        <name>Mg(2+)</name>
        <dbReference type="ChEBI" id="CHEBI:18420"/>
    </cofactor>
</comment>
<evidence type="ECO:0000256" key="10">
    <source>
        <dbReference type="ARBA" id="ARBA00023136"/>
    </source>
</evidence>
<comment type="subcellular location">
    <subcellularLocation>
        <location evidence="2">Cell membrane</location>
        <topology evidence="2">Lipid-anchor</topology>
        <orientation evidence="2">Cytoplasmic side</orientation>
    </subcellularLocation>
</comment>
<dbReference type="GO" id="GO:0005886">
    <property type="term" value="C:plasma membrane"/>
    <property type="evidence" value="ECO:0007669"/>
    <property type="project" value="UniProtKB-SubCell"/>
</dbReference>
<dbReference type="SMART" id="SM00173">
    <property type="entry name" value="RAS"/>
    <property type="match status" value="1"/>
</dbReference>
<evidence type="ECO:0000256" key="6">
    <source>
        <dbReference type="ARBA" id="ARBA00022723"/>
    </source>
</evidence>
<sequence>AARRRGRCGLGLKKAPPDPPLSPPARVAGKPGGAGSATSRPRGHSRPAECGPRAAFVRGERCRDNHLALFSPQAVVSVDGRPVRLQLCDTAGQDEFDKLRPLCYTNADIFLLCFSVVSPTSFQNVSEKWVPEIRCHCPKAPIILVGTQSDLREDVKVLIELDKCKEKPVPEEAAKLCAEEIKAVSYIECSALTQKNLKEVFDAAIVAGIQHSDSQQQPKKSKSRTPEKVRDLSKSWWRKYCCLA</sequence>
<dbReference type="PANTHER" id="PTHR24072">
    <property type="entry name" value="RHO FAMILY GTPASE"/>
    <property type="match status" value="1"/>
</dbReference>
<dbReference type="AlphaFoldDB" id="A0A8C9CT79"/>
<dbReference type="GO" id="GO:0005525">
    <property type="term" value="F:GTP binding"/>
    <property type="evidence" value="ECO:0007669"/>
    <property type="project" value="UniProtKB-KW"/>
</dbReference>
<keyword evidence="15" id="KW-1185">Reference proteome</keyword>
<dbReference type="SMART" id="SM00175">
    <property type="entry name" value="RAB"/>
    <property type="match status" value="1"/>
</dbReference>
<keyword evidence="6" id="KW-0479">Metal-binding</keyword>
<evidence type="ECO:0000256" key="9">
    <source>
        <dbReference type="ARBA" id="ARBA00023134"/>
    </source>
</evidence>
<organism evidence="14 15">
    <name type="scientific">Peromyscus maniculatus bairdii</name>
    <name type="common">Prairie deer mouse</name>
    <dbReference type="NCBI Taxonomy" id="230844"/>
    <lineage>
        <taxon>Eukaryota</taxon>
        <taxon>Metazoa</taxon>
        <taxon>Chordata</taxon>
        <taxon>Craniata</taxon>
        <taxon>Vertebrata</taxon>
        <taxon>Euteleostomi</taxon>
        <taxon>Mammalia</taxon>
        <taxon>Eutheria</taxon>
        <taxon>Euarchontoglires</taxon>
        <taxon>Glires</taxon>
        <taxon>Rodentia</taxon>
        <taxon>Myomorpha</taxon>
        <taxon>Muroidea</taxon>
        <taxon>Cricetidae</taxon>
        <taxon>Neotominae</taxon>
        <taxon>Peromyscus</taxon>
    </lineage>
</organism>
<proteinExistence type="inferred from homology"/>
<keyword evidence="7" id="KW-0547">Nucleotide-binding</keyword>
<keyword evidence="11" id="KW-0564">Palmitate</keyword>
<reference evidence="14 15" key="1">
    <citation type="submission" date="2018-10" db="EMBL/GenBank/DDBJ databases">
        <title>Improved assembly of the deer mouse Peromyscus maniculatus genome.</title>
        <authorList>
            <person name="Lassance J.-M."/>
            <person name="Hoekstra H.E."/>
        </authorList>
    </citation>
    <scope>NUCLEOTIDE SEQUENCE [LARGE SCALE GENOMIC DNA]</scope>
</reference>
<dbReference type="GO" id="GO:0016601">
    <property type="term" value="P:Rac protein signal transduction"/>
    <property type="evidence" value="ECO:0007669"/>
    <property type="project" value="Ensembl"/>
</dbReference>
<keyword evidence="4" id="KW-1003">Cell membrane</keyword>
<dbReference type="PRINTS" id="PR00449">
    <property type="entry name" value="RASTRNSFRMNG"/>
</dbReference>
<evidence type="ECO:0000256" key="3">
    <source>
        <dbReference type="ARBA" id="ARBA00010142"/>
    </source>
</evidence>
<comment type="similarity">
    <text evidence="3">Belongs to the small GTPase superfamily. Rho family.</text>
</comment>
<dbReference type="PROSITE" id="PS51421">
    <property type="entry name" value="RAS"/>
    <property type="match status" value="1"/>
</dbReference>